<reference evidence="5 6" key="1">
    <citation type="submission" date="2018-01" db="EMBL/GenBank/DDBJ databases">
        <title>Draft genome of the strawberry crown rot pathogen Phytophthora cactorum.</title>
        <authorList>
            <person name="Armitage A.D."/>
            <person name="Lysoe E."/>
            <person name="Nellist C.F."/>
            <person name="Harrison R.J."/>
            <person name="Brurberg M.B."/>
        </authorList>
    </citation>
    <scope>NUCLEOTIDE SEQUENCE [LARGE SCALE GENOMIC DNA]</scope>
    <source>
        <strain evidence="5 6">10300</strain>
    </source>
</reference>
<comment type="caution">
    <text evidence="5">The sequence shown here is derived from an EMBL/GenBank/DDBJ whole genome shotgun (WGS) entry which is preliminary data.</text>
</comment>
<organism evidence="5 6">
    <name type="scientific">Phytophthora cactorum</name>
    <dbReference type="NCBI Taxonomy" id="29920"/>
    <lineage>
        <taxon>Eukaryota</taxon>
        <taxon>Sar</taxon>
        <taxon>Stramenopiles</taxon>
        <taxon>Oomycota</taxon>
        <taxon>Peronosporomycetes</taxon>
        <taxon>Peronosporales</taxon>
        <taxon>Peronosporaceae</taxon>
        <taxon>Phytophthora</taxon>
    </lineage>
</organism>
<evidence type="ECO:0000313" key="1">
    <source>
        <dbReference type="EMBL" id="KAG2852259.1"/>
    </source>
</evidence>
<dbReference type="Proteomes" id="UP000688947">
    <property type="component" value="Unassembled WGS sequence"/>
</dbReference>
<dbReference type="Proteomes" id="UP000697107">
    <property type="component" value="Unassembled WGS sequence"/>
</dbReference>
<accession>A0A329RU03</accession>
<keyword evidence="6" id="KW-1185">Reference proteome</keyword>
<dbReference type="EMBL" id="JAENGZ010000436">
    <property type="protein sequence ID" value="KAG6959428.1"/>
    <property type="molecule type" value="Genomic_DNA"/>
</dbReference>
<dbReference type="Proteomes" id="UP000735874">
    <property type="component" value="Unassembled WGS sequence"/>
</dbReference>
<evidence type="ECO:0000313" key="4">
    <source>
        <dbReference type="EMBL" id="KAG6959428.1"/>
    </source>
</evidence>
<name>A0A329RU03_9STRA</name>
<evidence type="ECO:0000313" key="3">
    <source>
        <dbReference type="EMBL" id="KAG2973630.1"/>
    </source>
</evidence>
<reference evidence="1" key="2">
    <citation type="submission" date="2018-10" db="EMBL/GenBank/DDBJ databases">
        <title>Effector identification in a new, highly contiguous assembly of the strawberry crown rot pathogen Phytophthora cactorum.</title>
        <authorList>
            <person name="Armitage A.D."/>
            <person name="Nellist C.F."/>
            <person name="Bates H."/>
            <person name="Vickerstaff R.J."/>
            <person name="Harrison R.J."/>
        </authorList>
    </citation>
    <scope>NUCLEOTIDE SEQUENCE</scope>
    <source>
        <strain evidence="1">15-7</strain>
        <strain evidence="2">4040</strain>
        <strain evidence="3">P415</strain>
    </source>
</reference>
<gene>
    <name evidence="4" type="ORF">JG687_00008796</name>
    <name evidence="5" type="ORF">PC110_g15824</name>
    <name evidence="1" type="ORF">PC113_g15190</name>
    <name evidence="2" type="ORF">PC117_g15871</name>
    <name evidence="3" type="ORF">PC118_g15020</name>
</gene>
<dbReference type="OrthoDB" id="88846at2759"/>
<evidence type="ECO:0000313" key="5">
    <source>
        <dbReference type="EMBL" id="RAW27780.1"/>
    </source>
</evidence>
<dbReference type="AlphaFoldDB" id="A0A329RU03"/>
<dbReference type="EMBL" id="RCMK01000544">
    <property type="protein sequence ID" value="KAG2922929.1"/>
    <property type="molecule type" value="Genomic_DNA"/>
</dbReference>
<evidence type="ECO:0000313" key="6">
    <source>
        <dbReference type="Proteomes" id="UP000251314"/>
    </source>
</evidence>
<proteinExistence type="predicted"/>
<dbReference type="VEuPathDB" id="FungiDB:PC110_g15824"/>
<protein>
    <submittedName>
        <fullName evidence="5">Uncharacterized protein</fullName>
    </submittedName>
</protein>
<dbReference type="EMBL" id="MJFZ01000538">
    <property type="protein sequence ID" value="RAW27780.1"/>
    <property type="molecule type" value="Genomic_DNA"/>
</dbReference>
<dbReference type="Proteomes" id="UP000251314">
    <property type="component" value="Unassembled WGS sequence"/>
</dbReference>
<evidence type="ECO:0000313" key="2">
    <source>
        <dbReference type="EMBL" id="KAG2922929.1"/>
    </source>
</evidence>
<dbReference type="EMBL" id="RCML01000567">
    <property type="protein sequence ID" value="KAG2973630.1"/>
    <property type="molecule type" value="Genomic_DNA"/>
</dbReference>
<dbReference type="Proteomes" id="UP000736787">
    <property type="component" value="Unassembled WGS sequence"/>
</dbReference>
<sequence length="99" mass="11632">MTTSRYKAELVKLMTFKDDKKYDVGHNSTPDLLCRRINKRAYGDPEPNEDMRPFHIRLSTLQFAKKAISAFMPRFNTTWDPVTKQVPTRSDDVNKLIRK</sequence>
<dbReference type="EMBL" id="RCMG01000553">
    <property type="protein sequence ID" value="KAG2852259.1"/>
    <property type="molecule type" value="Genomic_DNA"/>
</dbReference>
<reference evidence="4" key="3">
    <citation type="submission" date="2021-01" db="EMBL/GenBank/DDBJ databases">
        <title>Phytophthora aleatoria, a newly-described species from Pinus radiata is distinct from Phytophthora cactorum isolates based on comparative genomics.</title>
        <authorList>
            <person name="Mcdougal R."/>
            <person name="Panda P."/>
            <person name="Williams N."/>
            <person name="Studholme D.J."/>
        </authorList>
    </citation>
    <scope>NUCLEOTIDE SEQUENCE</scope>
    <source>
        <strain evidence="4">NZFS 3830</strain>
    </source>
</reference>